<reference evidence="1 3" key="1">
    <citation type="submission" date="2015-07" db="EMBL/GenBank/DDBJ databases">
        <title>A draft genome sequence of Mycobacterium wolinskyi.</title>
        <authorList>
            <person name="de Man T.J."/>
            <person name="Perry K.A."/>
            <person name="Coulliette A.D."/>
            <person name="Jensen B."/>
            <person name="Toney N.C."/>
            <person name="Limbago B.M."/>
            <person name="Noble-Wang J."/>
        </authorList>
    </citation>
    <scope>NUCLEOTIDE SEQUENCE [LARGE SCALE GENOMIC DNA]</scope>
    <source>
        <strain evidence="1 3">CDC_01</strain>
    </source>
</reference>
<comment type="caution">
    <text evidence="1">The sequence shown here is derived from an EMBL/GenBank/DDBJ whole genome shotgun (WGS) entry which is preliminary data.</text>
</comment>
<evidence type="ECO:0000313" key="3">
    <source>
        <dbReference type="Proteomes" id="UP000070612"/>
    </source>
</evidence>
<accession>A0A132PMK4</accession>
<reference evidence="2 4" key="2">
    <citation type="submission" date="2016-01" db="EMBL/GenBank/DDBJ databases">
        <title>The new phylogeny of the genus Mycobacterium.</title>
        <authorList>
            <person name="Tarcisio F."/>
            <person name="Conor M."/>
            <person name="Antonella G."/>
            <person name="Elisabetta G."/>
            <person name="Giulia F.S."/>
            <person name="Sara T."/>
            <person name="Anna F."/>
            <person name="Clotilde B."/>
            <person name="Roberto B."/>
            <person name="Veronica D.S."/>
            <person name="Fabio R."/>
            <person name="Monica P."/>
            <person name="Olivier J."/>
            <person name="Enrico T."/>
            <person name="Nicola S."/>
        </authorList>
    </citation>
    <scope>NUCLEOTIDE SEQUENCE [LARGE SCALE GENOMIC DNA]</scope>
    <source>
        <strain evidence="2 4">ATCC 700010</strain>
    </source>
</reference>
<dbReference type="Proteomes" id="UP000070612">
    <property type="component" value="Unassembled WGS sequence"/>
</dbReference>
<evidence type="ECO:0000313" key="1">
    <source>
        <dbReference type="EMBL" id="KWX23427.1"/>
    </source>
</evidence>
<dbReference type="EMBL" id="LGTW01000008">
    <property type="protein sequence ID" value="KWX23427.1"/>
    <property type="molecule type" value="Genomic_DNA"/>
</dbReference>
<keyword evidence="3" id="KW-1185">Reference proteome</keyword>
<organism evidence="1 3">
    <name type="scientific">Mycolicibacterium wolinskyi</name>
    <dbReference type="NCBI Taxonomy" id="59750"/>
    <lineage>
        <taxon>Bacteria</taxon>
        <taxon>Bacillati</taxon>
        <taxon>Actinomycetota</taxon>
        <taxon>Actinomycetes</taxon>
        <taxon>Mycobacteriales</taxon>
        <taxon>Mycobacteriaceae</taxon>
        <taxon>Mycolicibacterium</taxon>
    </lineage>
</organism>
<sequence>MRRVDEPAEARRADAFAALAGDERLEGDRDDVDREVDRADADLVDVPDDPDDALPSSVCPSRARSLSWCTRSAAPPTVSNTGHSMSPAVPTAAIVTAAAAVE</sequence>
<dbReference type="STRING" id="59750.AWC31_09270"/>
<dbReference type="EMBL" id="LQQA01000034">
    <property type="protein sequence ID" value="ORX09136.1"/>
    <property type="molecule type" value="Genomic_DNA"/>
</dbReference>
<gene>
    <name evidence="1" type="ORF">AFM11_14130</name>
    <name evidence="2" type="ORF">AWC31_09270</name>
</gene>
<dbReference type="RefSeq" id="WP_067849724.1">
    <property type="nucleotide sequence ID" value="NZ_JACKUA010000029.1"/>
</dbReference>
<proteinExistence type="predicted"/>
<evidence type="ECO:0000313" key="2">
    <source>
        <dbReference type="EMBL" id="ORX09136.1"/>
    </source>
</evidence>
<name>A0A132PMK4_9MYCO</name>
<dbReference type="AlphaFoldDB" id="A0A132PMK4"/>
<protein>
    <submittedName>
        <fullName evidence="1">Uncharacterized protein</fullName>
    </submittedName>
</protein>
<evidence type="ECO:0000313" key="4">
    <source>
        <dbReference type="Proteomes" id="UP000193964"/>
    </source>
</evidence>
<dbReference type="Proteomes" id="UP000193964">
    <property type="component" value="Unassembled WGS sequence"/>
</dbReference>